<accession>A0A7G9WKF5</accession>
<dbReference type="Proteomes" id="UP000516046">
    <property type="component" value="Chromosome"/>
</dbReference>
<gene>
    <name evidence="1" type="ORF">H6X83_06075</name>
</gene>
<dbReference type="KEGG" id="caml:H6X83_06075"/>
<dbReference type="EMBL" id="CP060696">
    <property type="protein sequence ID" value="QNO19167.1"/>
    <property type="molecule type" value="Genomic_DNA"/>
</dbReference>
<sequence length="121" mass="14353">MLKNDWAEKQVDVDAKMLAKIIFNKETPNYLPLEHEKDVQVNALYEQLDELLKQNMLNEAENLLYEKVETQNFRYLELAIDFYVKLNHKTDDELDAADFDRPEIEEGLQEIIHRFNITLPA</sequence>
<name>A0A7G9WKF5_9FIRM</name>
<reference evidence="1 2" key="1">
    <citation type="submission" date="2020-08" db="EMBL/GenBank/DDBJ databases">
        <authorList>
            <person name="Ren C."/>
            <person name="Gu Y."/>
            <person name="Xu Y."/>
        </authorList>
    </citation>
    <scope>NUCLEOTIDE SEQUENCE [LARGE SCALE GENOMIC DNA]</scope>
    <source>
        <strain evidence="1 2">LBM18003</strain>
    </source>
</reference>
<dbReference type="Pfam" id="PF20092">
    <property type="entry name" value="DUF6483"/>
    <property type="match status" value="1"/>
</dbReference>
<protein>
    <submittedName>
        <fullName evidence="1">Uncharacterized protein</fullName>
    </submittedName>
</protein>
<dbReference type="InterPro" id="IPR045507">
    <property type="entry name" value="DUF6483"/>
</dbReference>
<dbReference type="RefSeq" id="WP_212508236.1">
    <property type="nucleotide sequence ID" value="NZ_CP060696.1"/>
</dbReference>
<keyword evidence="2" id="KW-1185">Reference proteome</keyword>
<dbReference type="AlphaFoldDB" id="A0A7G9WKF5"/>
<evidence type="ECO:0000313" key="2">
    <source>
        <dbReference type="Proteomes" id="UP000516046"/>
    </source>
</evidence>
<evidence type="ECO:0000313" key="1">
    <source>
        <dbReference type="EMBL" id="QNO19167.1"/>
    </source>
</evidence>
<proteinExistence type="predicted"/>
<organism evidence="1 2">
    <name type="scientific">Caproicibacterium amylolyticum</name>
    <dbReference type="NCBI Taxonomy" id="2766537"/>
    <lineage>
        <taxon>Bacteria</taxon>
        <taxon>Bacillati</taxon>
        <taxon>Bacillota</taxon>
        <taxon>Clostridia</taxon>
        <taxon>Eubacteriales</taxon>
        <taxon>Oscillospiraceae</taxon>
        <taxon>Caproicibacterium</taxon>
    </lineage>
</organism>